<dbReference type="EMBL" id="AP022565">
    <property type="protein sequence ID" value="BBX26463.1"/>
    <property type="molecule type" value="Genomic_DNA"/>
</dbReference>
<proteinExistence type="predicted"/>
<dbReference type="Proteomes" id="UP000466906">
    <property type="component" value="Chromosome"/>
</dbReference>
<gene>
    <name evidence="1" type="ORF">MALV_15880</name>
</gene>
<organism evidence="1 2">
    <name type="scientific">Mycolicibacterium alvei</name>
    <dbReference type="NCBI Taxonomy" id="67081"/>
    <lineage>
        <taxon>Bacteria</taxon>
        <taxon>Bacillati</taxon>
        <taxon>Actinomycetota</taxon>
        <taxon>Actinomycetes</taxon>
        <taxon>Mycobacteriales</taxon>
        <taxon>Mycobacteriaceae</taxon>
        <taxon>Mycolicibacterium</taxon>
    </lineage>
</organism>
<reference evidence="1 2" key="1">
    <citation type="journal article" date="2019" name="Emerg. Microbes Infect.">
        <title>Comprehensive subspecies identification of 175 nontuberculous mycobacteria species based on 7547 genomic profiles.</title>
        <authorList>
            <person name="Matsumoto Y."/>
            <person name="Kinjo T."/>
            <person name="Motooka D."/>
            <person name="Nabeya D."/>
            <person name="Jung N."/>
            <person name="Uechi K."/>
            <person name="Horii T."/>
            <person name="Iida T."/>
            <person name="Fujita J."/>
            <person name="Nakamura S."/>
        </authorList>
    </citation>
    <scope>NUCLEOTIDE SEQUENCE [LARGE SCALE GENOMIC DNA]</scope>
    <source>
        <strain evidence="1 2">JCM 12272</strain>
    </source>
</reference>
<dbReference type="AlphaFoldDB" id="A0A6N4URG1"/>
<protein>
    <submittedName>
        <fullName evidence="1">Uncharacterized protein</fullName>
    </submittedName>
</protein>
<keyword evidence="2" id="KW-1185">Reference proteome</keyword>
<evidence type="ECO:0000313" key="1">
    <source>
        <dbReference type="EMBL" id="BBX26463.1"/>
    </source>
</evidence>
<name>A0A6N4URG1_9MYCO</name>
<evidence type="ECO:0000313" key="2">
    <source>
        <dbReference type="Proteomes" id="UP000466906"/>
    </source>
</evidence>
<sequence length="118" mass="12640">MLEPVARVAGRVVHGQAAEHLGERQQGVAEKLGIQGGKPRIHRYARFRHVLDLREDLVAGAADRGVKVARSAVGHRENEPPARRVLQHAAQETGDGCGVGVCGSGYREIFGQCGQDLA</sequence>
<dbReference type="KEGG" id="malv:MALV_15880"/>
<accession>A0A6N4URG1</accession>